<reference evidence="1 2" key="1">
    <citation type="journal article" date="2010" name="DNA Res.">
        <title>Bacterial lifestyle in a deep-sea hydrothermal vent chimney revealed by the genome sequence of the thermophilic bacterium Deferribacter desulfuricans SSM1.</title>
        <authorList>
            <person name="Takaki Y."/>
            <person name="Shimamura S."/>
            <person name="Nakagawa S."/>
            <person name="Fukuhara Y."/>
            <person name="Horikawa H."/>
            <person name="Ankai A."/>
            <person name="Harada T."/>
            <person name="Hosoyama A."/>
            <person name="Oguchi A."/>
            <person name="Fukui S."/>
            <person name="Fujita N."/>
            <person name="Takami H."/>
            <person name="Takai K."/>
        </authorList>
    </citation>
    <scope>NUCLEOTIDE SEQUENCE [LARGE SCALE GENOMIC DNA]</scope>
    <source>
        <strain evidence="2">DSM 14783 / JCM 11476 / NBRC 101012 / SSM1</strain>
        <plasmid evidence="2">Plasmid megaplasmid pDF308</plasmid>
    </source>
</reference>
<keyword evidence="1" id="KW-0614">Plasmid</keyword>
<organism evidence="1 2">
    <name type="scientific">Deferribacter desulfuricans (strain DSM 14783 / JCM 11476 / NBRC 101012 / SSM1)</name>
    <dbReference type="NCBI Taxonomy" id="639282"/>
    <lineage>
        <taxon>Bacteria</taxon>
        <taxon>Pseudomonadati</taxon>
        <taxon>Deferribacterota</taxon>
        <taxon>Deferribacteres</taxon>
        <taxon>Deferribacterales</taxon>
        <taxon>Deferribacteraceae</taxon>
        <taxon>Deferribacter</taxon>
    </lineage>
</organism>
<dbReference type="KEGG" id="ddf:DEFDS_P229"/>
<geneLocation type="plasmid" evidence="1 2">
    <name>megaplasmid pDF308</name>
</geneLocation>
<accession>D3PF57</accession>
<dbReference type="HOGENOM" id="CLU_1114375_0_0_0"/>
<dbReference type="Proteomes" id="UP000001520">
    <property type="component" value="Plasmid megaplasmid pDF308"/>
</dbReference>
<dbReference type="EMBL" id="AP011530">
    <property type="protein sequence ID" value="BAI81849.1"/>
    <property type="molecule type" value="Genomic_DNA"/>
</dbReference>
<evidence type="ECO:0000313" key="1">
    <source>
        <dbReference type="EMBL" id="BAI81849.1"/>
    </source>
</evidence>
<protein>
    <submittedName>
        <fullName evidence="1">Uncharacterized protein</fullName>
    </submittedName>
</protein>
<proteinExistence type="predicted"/>
<evidence type="ECO:0000313" key="2">
    <source>
        <dbReference type="Proteomes" id="UP000001520"/>
    </source>
</evidence>
<gene>
    <name evidence="1" type="ordered locus">DEFDS_P229</name>
</gene>
<dbReference type="AlphaFoldDB" id="D3PF57"/>
<dbReference type="RefSeq" id="WP_013009061.1">
    <property type="nucleotide sequence ID" value="NC_013940.1"/>
</dbReference>
<keyword evidence="2" id="KW-1185">Reference proteome</keyword>
<name>D3PF57_DEFDS</name>
<sequence length="249" mass="30470">MFRITTDFLFNNIKLDKYEYNCEYNIFSFDIKHIRAKDVIIEDIYMYQNNKYMLLLKLYSSNKFTFLGEIKIEFLKNNIFNYLDWFKGYKFEQINNFKIFMKPQPYQTYVVLVPVIFYNNNTFNIMKYNNLKKLLENINNNLHERNYNINIRLLIQLIEKHIKKVKILFDIVYQNNNFMILQNNKEFASYFYKYIDIYKNNKLYNSKNLPIITILYTFIDLLKSNGLIKTDVVYTINKLQQNDLKLNLI</sequence>